<reference evidence="10" key="1">
    <citation type="submission" date="2018-03" db="EMBL/GenBank/DDBJ databases">
        <authorList>
            <person name="Guldener U."/>
        </authorList>
    </citation>
    <scope>NUCLEOTIDE SEQUENCE</scope>
</reference>
<evidence type="ECO:0000313" key="11">
    <source>
        <dbReference type="Proteomes" id="UP001187734"/>
    </source>
</evidence>
<evidence type="ECO:0000259" key="8">
    <source>
        <dbReference type="Pfam" id="PF00107"/>
    </source>
</evidence>
<dbReference type="Gene3D" id="3.40.50.720">
    <property type="entry name" value="NAD(P)-binding Rossmann-like Domain"/>
    <property type="match status" value="1"/>
</dbReference>
<evidence type="ECO:0000256" key="1">
    <source>
        <dbReference type="ARBA" id="ARBA00001947"/>
    </source>
</evidence>
<dbReference type="SUPFAM" id="SSF50129">
    <property type="entry name" value="GroES-like"/>
    <property type="match status" value="1"/>
</dbReference>
<keyword evidence="4 7" id="KW-0862">Zinc</keyword>
<comment type="caution">
    <text evidence="10">The sequence shown here is derived from an EMBL/GenBank/DDBJ whole genome shotgun (WGS) entry which is preliminary data.</text>
</comment>
<dbReference type="InterPro" id="IPR036291">
    <property type="entry name" value="NAD(P)-bd_dom_sf"/>
</dbReference>
<dbReference type="PANTHER" id="PTHR42940:SF7">
    <property type="entry name" value="ALCOHOL DEHYDROGENASE-LIKE N-TERMINAL DOMAIN-CONTAINING PROTEIN"/>
    <property type="match status" value="1"/>
</dbReference>
<keyword evidence="6" id="KW-0520">NAD</keyword>
<organism evidence="10 11">
    <name type="scientific">Fusarium torulosum</name>
    <dbReference type="NCBI Taxonomy" id="33205"/>
    <lineage>
        <taxon>Eukaryota</taxon>
        <taxon>Fungi</taxon>
        <taxon>Dikarya</taxon>
        <taxon>Ascomycota</taxon>
        <taxon>Pezizomycotina</taxon>
        <taxon>Sordariomycetes</taxon>
        <taxon>Hypocreomycetidae</taxon>
        <taxon>Hypocreales</taxon>
        <taxon>Nectriaceae</taxon>
        <taxon>Fusarium</taxon>
    </lineage>
</organism>
<evidence type="ECO:0000256" key="2">
    <source>
        <dbReference type="ARBA" id="ARBA00008072"/>
    </source>
</evidence>
<dbReference type="GO" id="GO:0004022">
    <property type="term" value="F:alcohol dehydrogenase (NAD+) activity"/>
    <property type="evidence" value="ECO:0007669"/>
    <property type="project" value="TreeGrafter"/>
</dbReference>
<dbReference type="GO" id="GO:0008270">
    <property type="term" value="F:zinc ion binding"/>
    <property type="evidence" value="ECO:0007669"/>
    <property type="project" value="InterPro"/>
</dbReference>
<dbReference type="SUPFAM" id="SSF51735">
    <property type="entry name" value="NAD(P)-binding Rossmann-fold domains"/>
    <property type="match status" value="1"/>
</dbReference>
<evidence type="ECO:0000256" key="4">
    <source>
        <dbReference type="ARBA" id="ARBA00022833"/>
    </source>
</evidence>
<dbReference type="Proteomes" id="UP001187734">
    <property type="component" value="Unassembled WGS sequence"/>
</dbReference>
<evidence type="ECO:0000256" key="3">
    <source>
        <dbReference type="ARBA" id="ARBA00022723"/>
    </source>
</evidence>
<feature type="domain" description="Alcohol dehydrogenase-like N-terminal" evidence="9">
    <location>
        <begin position="2"/>
        <end position="81"/>
    </location>
</feature>
<sequence length="284" mass="30434">MTDIGVWTGALGPLTNWPIVPGHETVGDVVELGPDVDNFDIDDRVGGLYHGGQDGACMTCQQGLPQGCHQKVANGVSKHGGCKPIAPPSHLASQNRNHRPRSLLTCRCRGRVRLRPSLPRPQTVAEYCILHTNAAVKIPKDVKPARVAPFLCAGVTVFNSVRHQNIMPGKTVAMHGIDGLGHLAIQYARKMGYRVVAISSGDSKLKLAIELGSHEYIDASRQDPVEALVKLGGAKMIICTAPDAKTIGQYVVALQWQGKLLILALKILPMCPCFPLTSLLVAPA</sequence>
<evidence type="ECO:0008006" key="12">
    <source>
        <dbReference type="Google" id="ProtNLM"/>
    </source>
</evidence>
<feature type="domain" description="Alcohol dehydrogenase-like C-terminal" evidence="8">
    <location>
        <begin position="179"/>
        <end position="279"/>
    </location>
</feature>
<dbReference type="InterPro" id="IPR011032">
    <property type="entry name" value="GroES-like_sf"/>
</dbReference>
<dbReference type="InterPro" id="IPR013154">
    <property type="entry name" value="ADH-like_N"/>
</dbReference>
<protein>
    <recommendedName>
        <fullName evidence="12">Alcohol dehydrogenase</fullName>
    </recommendedName>
</protein>
<keyword evidence="3 7" id="KW-0479">Metal-binding</keyword>
<dbReference type="Gene3D" id="3.90.180.10">
    <property type="entry name" value="Medium-chain alcohol dehydrogenases, catalytic domain"/>
    <property type="match status" value="1"/>
</dbReference>
<dbReference type="PANTHER" id="PTHR42940">
    <property type="entry name" value="ALCOHOL DEHYDROGENASE 1-RELATED"/>
    <property type="match status" value="1"/>
</dbReference>
<evidence type="ECO:0000259" key="9">
    <source>
        <dbReference type="Pfam" id="PF08240"/>
    </source>
</evidence>
<dbReference type="GO" id="GO:0005737">
    <property type="term" value="C:cytoplasm"/>
    <property type="evidence" value="ECO:0007669"/>
    <property type="project" value="TreeGrafter"/>
</dbReference>
<evidence type="ECO:0000256" key="6">
    <source>
        <dbReference type="ARBA" id="ARBA00023027"/>
    </source>
</evidence>
<accession>A0AAE8SNB2</accession>
<comment type="cofactor">
    <cofactor evidence="1 7">
        <name>Zn(2+)</name>
        <dbReference type="ChEBI" id="CHEBI:29105"/>
    </cofactor>
</comment>
<dbReference type="InterPro" id="IPR013149">
    <property type="entry name" value="ADH-like_C"/>
</dbReference>
<evidence type="ECO:0000313" key="10">
    <source>
        <dbReference type="EMBL" id="SPJ86885.1"/>
    </source>
</evidence>
<dbReference type="InterPro" id="IPR002328">
    <property type="entry name" value="ADH_Zn_CS"/>
</dbReference>
<dbReference type="Pfam" id="PF08240">
    <property type="entry name" value="ADH_N"/>
    <property type="match status" value="1"/>
</dbReference>
<dbReference type="AlphaFoldDB" id="A0AAE8SNB2"/>
<dbReference type="EMBL" id="ONZP01000527">
    <property type="protein sequence ID" value="SPJ86885.1"/>
    <property type="molecule type" value="Genomic_DNA"/>
</dbReference>
<evidence type="ECO:0000256" key="7">
    <source>
        <dbReference type="RuleBase" id="RU361277"/>
    </source>
</evidence>
<evidence type="ECO:0000256" key="5">
    <source>
        <dbReference type="ARBA" id="ARBA00023002"/>
    </source>
</evidence>
<dbReference type="FunFam" id="3.40.50.720:FF:000039">
    <property type="entry name" value="Alcohol dehydrogenase AdhP"/>
    <property type="match status" value="1"/>
</dbReference>
<proteinExistence type="inferred from homology"/>
<name>A0AAE8SNB2_9HYPO</name>
<gene>
    <name evidence="10" type="ORF">FTOL_11910</name>
</gene>
<dbReference type="Pfam" id="PF00107">
    <property type="entry name" value="ADH_zinc_N"/>
    <property type="match status" value="1"/>
</dbReference>
<comment type="similarity">
    <text evidence="2 7">Belongs to the zinc-containing alcohol dehydrogenase family.</text>
</comment>
<dbReference type="PROSITE" id="PS00059">
    <property type="entry name" value="ADH_ZINC"/>
    <property type="match status" value="1"/>
</dbReference>
<keyword evidence="11" id="KW-1185">Reference proteome</keyword>
<keyword evidence="5" id="KW-0560">Oxidoreductase</keyword>